<reference evidence="2" key="1">
    <citation type="journal article" date="2013" name="Genetics">
        <title>The draft genome and transcriptome of Panagrellus redivivus are shaped by the harsh demands of a free-living lifestyle.</title>
        <authorList>
            <person name="Srinivasan J."/>
            <person name="Dillman A.R."/>
            <person name="Macchietto M.G."/>
            <person name="Heikkinen L."/>
            <person name="Lakso M."/>
            <person name="Fracchia K.M."/>
            <person name="Antoshechkin I."/>
            <person name="Mortazavi A."/>
            <person name="Wong G."/>
            <person name="Sternberg P.W."/>
        </authorList>
    </citation>
    <scope>NUCLEOTIDE SEQUENCE [LARGE SCALE GENOMIC DNA]</scope>
    <source>
        <strain evidence="2">MT8872</strain>
    </source>
</reference>
<organism evidence="2 3">
    <name type="scientific">Panagrellus redivivus</name>
    <name type="common">Microworm</name>
    <dbReference type="NCBI Taxonomy" id="6233"/>
    <lineage>
        <taxon>Eukaryota</taxon>
        <taxon>Metazoa</taxon>
        <taxon>Ecdysozoa</taxon>
        <taxon>Nematoda</taxon>
        <taxon>Chromadorea</taxon>
        <taxon>Rhabditida</taxon>
        <taxon>Tylenchina</taxon>
        <taxon>Panagrolaimomorpha</taxon>
        <taxon>Panagrolaimoidea</taxon>
        <taxon>Panagrolaimidae</taxon>
        <taxon>Panagrellus</taxon>
    </lineage>
</organism>
<evidence type="ECO:0000313" key="2">
    <source>
        <dbReference type="Proteomes" id="UP000492821"/>
    </source>
</evidence>
<proteinExistence type="predicted"/>
<feature type="region of interest" description="Disordered" evidence="1">
    <location>
        <begin position="293"/>
        <end position="349"/>
    </location>
</feature>
<feature type="compositionally biased region" description="Basic residues" evidence="1">
    <location>
        <begin position="300"/>
        <end position="309"/>
    </location>
</feature>
<evidence type="ECO:0000313" key="3">
    <source>
        <dbReference type="WBParaSite" id="Pan_g14053.t2"/>
    </source>
</evidence>
<sequence length="408" mass="44973">MSSYTAVGTSHQPSMTVSFKMDITTYGPHNGIFITSGIQQGTNGTAFAMAGQAPGTNVINAAPTVPAITEVPAQRPVTPDYGRDSPPDEFIKPEPIQINTFREQAPPTPVPYVQDPVDDLLLNDTTTTTTTVEVFRAKVDPNNPVDFFELPPNPHSSDPRPQLVRAAGLPYEVATRTDTRFSDRPTSGIGYVTPIPVYEENQIVHPSRISWIDANTSGPAGYQTTILRRNHNNQHEGRLLSRAGSRPGSPTYSIGPESIAGGRAYSNVDRYTPAPAPLRYTYSQPDIYAASTGGRENYYRHRHNGRRSKSPSSYYDGGRRSRSPGAYYETGRRSRSPAQYYDGELPPMSDLLRRSRSRSETRLDQIGSYNRPLSAMSALSNESFSNSVNNVFKLYETRDCLGNVIARV</sequence>
<dbReference type="AlphaFoldDB" id="A0A7E4UXP6"/>
<accession>A0A7E4UXP6</accession>
<evidence type="ECO:0000256" key="1">
    <source>
        <dbReference type="SAM" id="MobiDB-lite"/>
    </source>
</evidence>
<keyword evidence="2" id="KW-1185">Reference proteome</keyword>
<feature type="region of interest" description="Disordered" evidence="1">
    <location>
        <begin position="230"/>
        <end position="263"/>
    </location>
</feature>
<dbReference type="WBParaSite" id="Pan_g14053.t2">
    <property type="protein sequence ID" value="Pan_g14053.t2"/>
    <property type="gene ID" value="Pan_g14053"/>
</dbReference>
<reference evidence="3" key="2">
    <citation type="submission" date="2020-10" db="UniProtKB">
        <authorList>
            <consortium name="WormBaseParasite"/>
        </authorList>
    </citation>
    <scope>IDENTIFICATION</scope>
</reference>
<name>A0A7E4UXP6_PANRE</name>
<dbReference type="Proteomes" id="UP000492821">
    <property type="component" value="Unassembled WGS sequence"/>
</dbReference>
<protein>
    <submittedName>
        <fullName evidence="3">L2 protein</fullName>
    </submittedName>
</protein>